<sequence length="152" mass="16668">MEKLAGSVQWPKHGADIAKSHVDFPWLEGRECKLTSKVAAIVPCGTNPGEFNEQSRLDFKHSKSIARFTRHALGAVDEALKDANWIPSRKRTRRKPIDMPQELNHVAVTTCAMGTNSIGDAARMIQFGDADVMVAGGTEANMDALSITDFCR</sequence>
<dbReference type="Gene3D" id="3.40.47.10">
    <property type="match status" value="2"/>
</dbReference>
<name>A0A2U1LZN1_ARTAN</name>
<dbReference type="EMBL" id="PKPP01007064">
    <property type="protein sequence ID" value="PWA54468.1"/>
    <property type="molecule type" value="Genomic_DNA"/>
</dbReference>
<keyword evidence="5" id="KW-1185">Reference proteome</keyword>
<dbReference type="InterPro" id="IPR016039">
    <property type="entry name" value="Thiolase-like"/>
</dbReference>
<evidence type="ECO:0000313" key="5">
    <source>
        <dbReference type="Proteomes" id="UP000245207"/>
    </source>
</evidence>
<evidence type="ECO:0000313" key="4">
    <source>
        <dbReference type="EMBL" id="PWA54468.1"/>
    </source>
</evidence>
<reference evidence="4 5" key="1">
    <citation type="journal article" date="2018" name="Mol. Plant">
        <title>The genome of Artemisia annua provides insight into the evolution of Asteraceae family and artemisinin biosynthesis.</title>
        <authorList>
            <person name="Shen Q."/>
            <person name="Zhang L."/>
            <person name="Liao Z."/>
            <person name="Wang S."/>
            <person name="Yan T."/>
            <person name="Shi P."/>
            <person name="Liu M."/>
            <person name="Fu X."/>
            <person name="Pan Q."/>
            <person name="Wang Y."/>
            <person name="Lv Z."/>
            <person name="Lu X."/>
            <person name="Zhang F."/>
            <person name="Jiang W."/>
            <person name="Ma Y."/>
            <person name="Chen M."/>
            <person name="Hao X."/>
            <person name="Li L."/>
            <person name="Tang Y."/>
            <person name="Lv G."/>
            <person name="Zhou Y."/>
            <person name="Sun X."/>
            <person name="Brodelius P.E."/>
            <person name="Rose J.K.C."/>
            <person name="Tang K."/>
        </authorList>
    </citation>
    <scope>NUCLEOTIDE SEQUENCE [LARGE SCALE GENOMIC DNA]</scope>
    <source>
        <strain evidence="5">cv. Huhao1</strain>
        <tissue evidence="4">Leaf</tissue>
    </source>
</reference>
<dbReference type="SUPFAM" id="SSF53901">
    <property type="entry name" value="Thiolase-like"/>
    <property type="match status" value="1"/>
</dbReference>
<proteinExistence type="predicted"/>
<dbReference type="GO" id="GO:0006633">
    <property type="term" value="P:fatty acid biosynthetic process"/>
    <property type="evidence" value="ECO:0007669"/>
    <property type="project" value="TreeGrafter"/>
</dbReference>
<accession>A0A2U1LZN1</accession>
<dbReference type="GO" id="GO:0005739">
    <property type="term" value="C:mitochondrion"/>
    <property type="evidence" value="ECO:0007669"/>
    <property type="project" value="TreeGrafter"/>
</dbReference>
<protein>
    <recommendedName>
        <fullName evidence="1">beta-ketoacyl-[acyl-carrier-protein] synthase I</fullName>
        <ecNumber evidence="1">2.3.1.41</ecNumber>
    </recommendedName>
</protein>
<keyword evidence="2" id="KW-0808">Transferase</keyword>
<dbReference type="EC" id="2.3.1.41" evidence="1"/>
<dbReference type="InterPro" id="IPR014030">
    <property type="entry name" value="Ketoacyl_synth_N"/>
</dbReference>
<evidence type="ECO:0000256" key="2">
    <source>
        <dbReference type="ARBA" id="ARBA00022679"/>
    </source>
</evidence>
<dbReference type="Proteomes" id="UP000245207">
    <property type="component" value="Unassembled WGS sequence"/>
</dbReference>
<organism evidence="4 5">
    <name type="scientific">Artemisia annua</name>
    <name type="common">Sweet wormwood</name>
    <dbReference type="NCBI Taxonomy" id="35608"/>
    <lineage>
        <taxon>Eukaryota</taxon>
        <taxon>Viridiplantae</taxon>
        <taxon>Streptophyta</taxon>
        <taxon>Embryophyta</taxon>
        <taxon>Tracheophyta</taxon>
        <taxon>Spermatophyta</taxon>
        <taxon>Magnoliopsida</taxon>
        <taxon>eudicotyledons</taxon>
        <taxon>Gunneridae</taxon>
        <taxon>Pentapetalae</taxon>
        <taxon>asterids</taxon>
        <taxon>campanulids</taxon>
        <taxon>Asterales</taxon>
        <taxon>Asteraceae</taxon>
        <taxon>Asteroideae</taxon>
        <taxon>Anthemideae</taxon>
        <taxon>Artemisiinae</taxon>
        <taxon>Artemisia</taxon>
    </lineage>
</organism>
<feature type="domain" description="Beta-ketoacyl synthase-like N-terminal" evidence="3">
    <location>
        <begin position="104"/>
        <end position="151"/>
    </location>
</feature>
<dbReference type="Pfam" id="PF00109">
    <property type="entry name" value="ketoacyl-synt"/>
    <property type="match status" value="1"/>
</dbReference>
<dbReference type="STRING" id="35608.A0A2U1LZN1"/>
<dbReference type="PANTHER" id="PTHR11712">
    <property type="entry name" value="POLYKETIDE SYNTHASE-RELATED"/>
    <property type="match status" value="1"/>
</dbReference>
<comment type="caution">
    <text evidence="4">The sequence shown here is derived from an EMBL/GenBank/DDBJ whole genome shotgun (WGS) entry which is preliminary data.</text>
</comment>
<dbReference type="PANTHER" id="PTHR11712:SF297">
    <property type="entry name" value="3-OXOACYL-[ACYL-CARRIER-PROTEIN] SYNTHASE, MITOCHONDRIAL"/>
    <property type="match status" value="1"/>
</dbReference>
<dbReference type="AlphaFoldDB" id="A0A2U1LZN1"/>
<evidence type="ECO:0000259" key="3">
    <source>
        <dbReference type="Pfam" id="PF00109"/>
    </source>
</evidence>
<evidence type="ECO:0000256" key="1">
    <source>
        <dbReference type="ARBA" id="ARBA00013191"/>
    </source>
</evidence>
<dbReference type="InterPro" id="IPR000794">
    <property type="entry name" value="Beta-ketoacyl_synthase"/>
</dbReference>
<dbReference type="OrthoDB" id="1730291at2759"/>
<dbReference type="GO" id="GO:0004315">
    <property type="term" value="F:3-oxoacyl-[acyl-carrier-protein] synthase activity"/>
    <property type="evidence" value="ECO:0007669"/>
    <property type="project" value="UniProtKB-EC"/>
</dbReference>
<gene>
    <name evidence="4" type="ORF">CTI12_AA435700</name>
</gene>